<comment type="caution">
    <text evidence="3">The sequence shown here is derived from an EMBL/GenBank/DDBJ whole genome shotgun (WGS) entry which is preliminary data.</text>
</comment>
<protein>
    <submittedName>
        <fullName evidence="3">Papain family cysteine protease domain-containing protein</fullName>
    </submittedName>
</protein>
<dbReference type="AlphaFoldDB" id="A0AAD4QRZ6"/>
<evidence type="ECO:0000313" key="4">
    <source>
        <dbReference type="Proteomes" id="UP001201812"/>
    </source>
</evidence>
<dbReference type="InterPro" id="IPR000668">
    <property type="entry name" value="Peptidase_C1A_C"/>
</dbReference>
<dbReference type="EMBL" id="JAKKPZ010000512">
    <property type="protein sequence ID" value="KAI1694421.1"/>
    <property type="molecule type" value="Genomic_DNA"/>
</dbReference>
<sequence length="231" mass="25501">MTSDAADIVVFCLLLFTPNMALASHLMQNLSLIHNFFANGQDYAVNNRYPTSPATSSPVIKTDSIPTVQVSWERIDLQNASDYVQELLDGGTGKSDKPTVTVTMPIEIPPLKNPMPWEEFRAMFPCMFTNSNCDESKLHSLITFNVFRSGVPFIQIDDNEPALKEALIKYGPLLVSVNASLTTFKNYKYIVDDADVYADPDCKGGSGLHAMILVGCGTHPLDGDFWILKNS</sequence>
<gene>
    <name evidence="3" type="ORF">DdX_20130</name>
</gene>
<evidence type="ECO:0000313" key="3">
    <source>
        <dbReference type="EMBL" id="KAI1694421.1"/>
    </source>
</evidence>
<organism evidence="3 4">
    <name type="scientific">Ditylenchus destructor</name>
    <dbReference type="NCBI Taxonomy" id="166010"/>
    <lineage>
        <taxon>Eukaryota</taxon>
        <taxon>Metazoa</taxon>
        <taxon>Ecdysozoa</taxon>
        <taxon>Nematoda</taxon>
        <taxon>Chromadorea</taxon>
        <taxon>Rhabditida</taxon>
        <taxon>Tylenchina</taxon>
        <taxon>Tylenchomorpha</taxon>
        <taxon>Sphaerularioidea</taxon>
        <taxon>Anguinidae</taxon>
        <taxon>Anguininae</taxon>
        <taxon>Ditylenchus</taxon>
    </lineage>
</organism>
<keyword evidence="3" id="KW-0645">Protease</keyword>
<dbReference type="Proteomes" id="UP001201812">
    <property type="component" value="Unassembled WGS sequence"/>
</dbReference>
<feature type="signal peptide" evidence="1">
    <location>
        <begin position="1"/>
        <end position="23"/>
    </location>
</feature>
<dbReference type="InterPro" id="IPR038765">
    <property type="entry name" value="Papain-like_cys_pep_sf"/>
</dbReference>
<evidence type="ECO:0000256" key="1">
    <source>
        <dbReference type="SAM" id="SignalP"/>
    </source>
</evidence>
<keyword evidence="4" id="KW-1185">Reference proteome</keyword>
<name>A0AAD4QRZ6_9BILA</name>
<dbReference type="GO" id="GO:0008234">
    <property type="term" value="F:cysteine-type peptidase activity"/>
    <property type="evidence" value="ECO:0007669"/>
    <property type="project" value="InterPro"/>
</dbReference>
<dbReference type="SUPFAM" id="SSF54001">
    <property type="entry name" value="Cysteine proteinases"/>
    <property type="match status" value="1"/>
</dbReference>
<feature type="domain" description="Peptidase C1A papain C-terminal" evidence="2">
    <location>
        <begin position="153"/>
        <end position="231"/>
    </location>
</feature>
<keyword evidence="3" id="KW-0378">Hydrolase</keyword>
<reference evidence="3" key="1">
    <citation type="submission" date="2022-01" db="EMBL/GenBank/DDBJ databases">
        <title>Genome Sequence Resource for Two Populations of Ditylenchus destructor, the Migratory Endoparasitic Phytonematode.</title>
        <authorList>
            <person name="Zhang H."/>
            <person name="Lin R."/>
            <person name="Xie B."/>
        </authorList>
    </citation>
    <scope>NUCLEOTIDE SEQUENCE</scope>
    <source>
        <strain evidence="3">BazhouSP</strain>
    </source>
</reference>
<accession>A0AAD4QRZ6</accession>
<proteinExistence type="predicted"/>
<dbReference type="GO" id="GO:0006508">
    <property type="term" value="P:proteolysis"/>
    <property type="evidence" value="ECO:0007669"/>
    <property type="project" value="UniProtKB-KW"/>
</dbReference>
<dbReference type="Pfam" id="PF00112">
    <property type="entry name" value="Peptidase_C1"/>
    <property type="match status" value="1"/>
</dbReference>
<evidence type="ECO:0000259" key="2">
    <source>
        <dbReference type="Pfam" id="PF00112"/>
    </source>
</evidence>
<keyword evidence="1" id="KW-0732">Signal</keyword>
<dbReference type="Gene3D" id="3.90.70.10">
    <property type="entry name" value="Cysteine proteinases"/>
    <property type="match status" value="1"/>
</dbReference>
<feature type="chain" id="PRO_5042172067" evidence="1">
    <location>
        <begin position="24"/>
        <end position="231"/>
    </location>
</feature>